<sequence length="501" mass="53296">MVVATRSGAATISDLVARHAVAGAWRTALVWQGGSVSYGALVDRAARLANSLVRRGVREADSVGLCGKMSADLVVGLLGVMRAGAAYVPLSPDDPAAHRDHVIADSGCRVVVASRADAELLRGSDVEVVLLDGDHSADGIAPAPRLRGDHLAYVMYTSGSTGQPKGVRIEHRSIVNLVSGGFAPTGVGQTYCAIAPPTFDAATFEIWGALCNGGTLVVPPPGLLDPYRIADLVARHRISVLHLTKGLFNVVVDDAVDGLAGVTRLMTGGDVLSPPHVRAALRSLPGTTVSNCYGPTEATTFTTIHQEITEADTEGQIPIGRPIPGAYVRVLDGDLRPVPDGEVGELFIGGAGLARGYTDHHLTVERFLPDPLAQGARVYRTGDTVRRRPDGVLEFLGRFDNQVKIRGFRVELDAVEMALLETPGVRQACCLTHTDPTGEKWLTGYVVFDNGGTVAAVREHLRRVLPPYMNPTWFVELPSLPLKSNGKIDRRSLPTPNPTVH</sequence>
<keyword evidence="4" id="KW-1185">Reference proteome</keyword>
<dbReference type="Pfam" id="PF13193">
    <property type="entry name" value="AMP-binding_C"/>
    <property type="match status" value="1"/>
</dbReference>
<dbReference type="PANTHER" id="PTHR45527">
    <property type="entry name" value="NONRIBOSOMAL PEPTIDE SYNTHETASE"/>
    <property type="match status" value="1"/>
</dbReference>
<dbReference type="EMBL" id="JANYMP010000024">
    <property type="protein sequence ID" value="MCS7482451.1"/>
    <property type="molecule type" value="Genomic_DNA"/>
</dbReference>
<dbReference type="InterPro" id="IPR010071">
    <property type="entry name" value="AA_adenyl_dom"/>
</dbReference>
<feature type="domain" description="AMP-dependent synthetase/ligase" evidence="1">
    <location>
        <begin position="24"/>
        <end position="357"/>
    </location>
</feature>
<dbReference type="GO" id="GO:0031177">
    <property type="term" value="F:phosphopantetheine binding"/>
    <property type="evidence" value="ECO:0007669"/>
    <property type="project" value="TreeGrafter"/>
</dbReference>
<dbReference type="RefSeq" id="WP_259627916.1">
    <property type="nucleotide sequence ID" value="NZ_JANYMP010000024.1"/>
</dbReference>
<dbReference type="Gene3D" id="3.40.50.980">
    <property type="match status" value="2"/>
</dbReference>
<protein>
    <submittedName>
        <fullName evidence="3">Amino acid adenylation domain-containing protein</fullName>
    </submittedName>
</protein>
<dbReference type="Pfam" id="PF00501">
    <property type="entry name" value="AMP-binding"/>
    <property type="match status" value="1"/>
</dbReference>
<dbReference type="PANTHER" id="PTHR45527:SF1">
    <property type="entry name" value="FATTY ACID SYNTHASE"/>
    <property type="match status" value="1"/>
</dbReference>
<dbReference type="GO" id="GO:0009366">
    <property type="term" value="C:enterobactin synthetase complex"/>
    <property type="evidence" value="ECO:0007669"/>
    <property type="project" value="TreeGrafter"/>
</dbReference>
<evidence type="ECO:0000313" key="3">
    <source>
        <dbReference type="EMBL" id="MCS7482451.1"/>
    </source>
</evidence>
<dbReference type="NCBIfam" id="TIGR01733">
    <property type="entry name" value="AA-adenyl-dom"/>
    <property type="match status" value="1"/>
</dbReference>
<name>A0A9X2VT58_9PSEU</name>
<organism evidence="3 4">
    <name type="scientific">Umezawaea endophytica</name>
    <dbReference type="NCBI Taxonomy" id="1654476"/>
    <lineage>
        <taxon>Bacteria</taxon>
        <taxon>Bacillati</taxon>
        <taxon>Actinomycetota</taxon>
        <taxon>Actinomycetes</taxon>
        <taxon>Pseudonocardiales</taxon>
        <taxon>Pseudonocardiaceae</taxon>
        <taxon>Umezawaea</taxon>
    </lineage>
</organism>
<dbReference type="SUPFAM" id="SSF56801">
    <property type="entry name" value="Acetyl-CoA synthetase-like"/>
    <property type="match status" value="1"/>
</dbReference>
<feature type="domain" description="AMP-binding enzyme C-terminal" evidence="2">
    <location>
        <begin position="415"/>
        <end position="487"/>
    </location>
</feature>
<dbReference type="InterPro" id="IPR020845">
    <property type="entry name" value="AMP-binding_CS"/>
</dbReference>
<accession>A0A9X2VT58</accession>
<dbReference type="Gene3D" id="2.30.38.10">
    <property type="entry name" value="Luciferase, Domain 3"/>
    <property type="match status" value="1"/>
</dbReference>
<comment type="caution">
    <text evidence="3">The sequence shown here is derived from an EMBL/GenBank/DDBJ whole genome shotgun (WGS) entry which is preliminary data.</text>
</comment>
<dbReference type="GO" id="GO:0009239">
    <property type="term" value="P:enterobactin biosynthetic process"/>
    <property type="evidence" value="ECO:0007669"/>
    <property type="project" value="TreeGrafter"/>
</dbReference>
<reference evidence="3" key="1">
    <citation type="submission" date="2022-08" db="EMBL/GenBank/DDBJ databases">
        <authorList>
            <person name="Tistechok S."/>
            <person name="Samborskyy M."/>
            <person name="Roman I."/>
        </authorList>
    </citation>
    <scope>NUCLEOTIDE SEQUENCE</scope>
    <source>
        <strain evidence="3">DSM 103496</strain>
    </source>
</reference>
<dbReference type="GO" id="GO:0043041">
    <property type="term" value="P:amino acid activation for nonribosomal peptide biosynthetic process"/>
    <property type="evidence" value="ECO:0007669"/>
    <property type="project" value="TreeGrafter"/>
</dbReference>
<dbReference type="GO" id="GO:0047527">
    <property type="term" value="F:2,3-dihydroxybenzoate-serine ligase activity"/>
    <property type="evidence" value="ECO:0007669"/>
    <property type="project" value="TreeGrafter"/>
</dbReference>
<evidence type="ECO:0000259" key="1">
    <source>
        <dbReference type="Pfam" id="PF00501"/>
    </source>
</evidence>
<dbReference type="AlphaFoldDB" id="A0A9X2VT58"/>
<dbReference type="PROSITE" id="PS00455">
    <property type="entry name" value="AMP_BINDING"/>
    <property type="match status" value="1"/>
</dbReference>
<dbReference type="InterPro" id="IPR045851">
    <property type="entry name" value="AMP-bd_C_sf"/>
</dbReference>
<dbReference type="GO" id="GO:0005829">
    <property type="term" value="C:cytosol"/>
    <property type="evidence" value="ECO:0007669"/>
    <property type="project" value="TreeGrafter"/>
</dbReference>
<evidence type="ECO:0000313" key="4">
    <source>
        <dbReference type="Proteomes" id="UP001141259"/>
    </source>
</evidence>
<dbReference type="Gene3D" id="3.30.300.30">
    <property type="match status" value="1"/>
</dbReference>
<dbReference type="Proteomes" id="UP001141259">
    <property type="component" value="Unassembled WGS sequence"/>
</dbReference>
<proteinExistence type="predicted"/>
<dbReference type="CDD" id="cd12117">
    <property type="entry name" value="A_NRPS_Srf_like"/>
    <property type="match status" value="1"/>
</dbReference>
<evidence type="ECO:0000259" key="2">
    <source>
        <dbReference type="Pfam" id="PF13193"/>
    </source>
</evidence>
<gene>
    <name evidence="3" type="ORF">NZH93_36875</name>
</gene>
<dbReference type="InterPro" id="IPR025110">
    <property type="entry name" value="AMP-bd_C"/>
</dbReference>
<dbReference type="InterPro" id="IPR000873">
    <property type="entry name" value="AMP-dep_synth/lig_dom"/>
</dbReference>